<sequence length="310" mass="35480">MCKMFEVVTGRKSKGSVDKLEGLTKAYTDIHEDIAIIRIPVELMEVDSRYQTDERTERDLKYLTNNWDERKLMPLLGVPHWEEGKVYIVDGYGRWIASQIVDKDKYKDLKVQLILNAPTEDSERVAFEAELYAFQGVSVRKVTPIQKHGAMLVLHDPATETLEKMKNIYGFEYRENAGNRGSGVLGSYTEALSLCSIDNGACAEYVYDIIRDSGFDRKHSGYVSYITRALRDMYKLYAQDRSETKSFLSNEFRKITPENLKANACAKYPILDFRTAVSLYVEDMIVEGLGLEQSRVIEGTKVIFIKKRTA</sequence>
<reference evidence="1 2" key="1">
    <citation type="submission" date="2018-08" db="EMBL/GenBank/DDBJ databases">
        <title>A genome reference for cultivated species of the human gut microbiota.</title>
        <authorList>
            <person name="Zou Y."/>
            <person name="Xue W."/>
            <person name="Luo G."/>
        </authorList>
    </citation>
    <scope>NUCLEOTIDE SEQUENCE [LARGE SCALE GENOMIC DNA]</scope>
    <source>
        <strain evidence="1 2">AF36-7BH</strain>
    </source>
</reference>
<dbReference type="AlphaFoldDB" id="A0A415MEX6"/>
<evidence type="ECO:0008006" key="3">
    <source>
        <dbReference type="Google" id="ProtNLM"/>
    </source>
</evidence>
<dbReference type="EMBL" id="QROY01000002">
    <property type="protein sequence ID" value="RHL71159.1"/>
    <property type="molecule type" value="Genomic_DNA"/>
</dbReference>
<name>A0A415MEX6_9FIRM</name>
<gene>
    <name evidence="1" type="ORF">DW007_03150</name>
</gene>
<organism evidence="1 2">
    <name type="scientific">Lachnospira eligens</name>
    <dbReference type="NCBI Taxonomy" id="39485"/>
    <lineage>
        <taxon>Bacteria</taxon>
        <taxon>Bacillati</taxon>
        <taxon>Bacillota</taxon>
        <taxon>Clostridia</taxon>
        <taxon>Lachnospirales</taxon>
        <taxon>Lachnospiraceae</taxon>
        <taxon>Lachnospira</taxon>
    </lineage>
</organism>
<accession>A0A415MEX6</accession>
<dbReference type="RefSeq" id="WP_118370070.1">
    <property type="nucleotide sequence ID" value="NZ_QROY01000002.1"/>
</dbReference>
<protein>
    <recommendedName>
        <fullName evidence="3">ParB/Sulfiredoxin domain-containing protein</fullName>
    </recommendedName>
</protein>
<comment type="caution">
    <text evidence="1">The sequence shown here is derived from an EMBL/GenBank/DDBJ whole genome shotgun (WGS) entry which is preliminary data.</text>
</comment>
<evidence type="ECO:0000313" key="2">
    <source>
        <dbReference type="Proteomes" id="UP000285201"/>
    </source>
</evidence>
<proteinExistence type="predicted"/>
<evidence type="ECO:0000313" key="1">
    <source>
        <dbReference type="EMBL" id="RHL71159.1"/>
    </source>
</evidence>
<dbReference type="Proteomes" id="UP000285201">
    <property type="component" value="Unassembled WGS sequence"/>
</dbReference>